<gene>
    <name evidence="2" type="ORF">DSCA_13220</name>
</gene>
<name>A0A5K7YD39_9BACT</name>
<dbReference type="OrthoDB" id="5518218at2"/>
<accession>A0A5K7YD39</accession>
<feature type="domain" description="DUF5619" evidence="1">
    <location>
        <begin position="12"/>
        <end position="94"/>
    </location>
</feature>
<dbReference type="AlphaFoldDB" id="A0A5K7YD39"/>
<dbReference type="EMBL" id="AP021874">
    <property type="protein sequence ID" value="BBO67392.1"/>
    <property type="molecule type" value="Genomic_DNA"/>
</dbReference>
<dbReference type="Pfam" id="PF18505">
    <property type="entry name" value="DUF5619"/>
    <property type="match status" value="1"/>
</dbReference>
<evidence type="ECO:0000259" key="1">
    <source>
        <dbReference type="Pfam" id="PF18505"/>
    </source>
</evidence>
<protein>
    <recommendedName>
        <fullName evidence="1">DUF5619 domain-containing protein</fullName>
    </recommendedName>
</protein>
<proteinExistence type="predicted"/>
<evidence type="ECO:0000313" key="2">
    <source>
        <dbReference type="EMBL" id="BBO67392.1"/>
    </source>
</evidence>
<dbReference type="KEGG" id="dalk:DSCA_13220"/>
<dbReference type="Proteomes" id="UP000427906">
    <property type="component" value="Chromosome"/>
</dbReference>
<sequence>MVKAPLKYHLINPVKIKTDQSDLDFMAAQSMADEKVKSLCPDPMLVSWYNATTGESYPDVDCAGAGTPGWLNHAKSRNCDMTVDINDEQFVFIYRTQP</sequence>
<dbReference type="RefSeq" id="WP_155315657.1">
    <property type="nucleotide sequence ID" value="NZ_AP021874.1"/>
</dbReference>
<organism evidence="2 3">
    <name type="scientific">Desulfosarcina alkanivorans</name>
    <dbReference type="NCBI Taxonomy" id="571177"/>
    <lineage>
        <taxon>Bacteria</taxon>
        <taxon>Pseudomonadati</taxon>
        <taxon>Thermodesulfobacteriota</taxon>
        <taxon>Desulfobacteria</taxon>
        <taxon>Desulfobacterales</taxon>
        <taxon>Desulfosarcinaceae</taxon>
        <taxon>Desulfosarcina</taxon>
    </lineage>
</organism>
<keyword evidence="3" id="KW-1185">Reference proteome</keyword>
<evidence type="ECO:0000313" key="3">
    <source>
        <dbReference type="Proteomes" id="UP000427906"/>
    </source>
</evidence>
<dbReference type="InterPro" id="IPR041145">
    <property type="entry name" value="DUF5619"/>
</dbReference>
<dbReference type="Gene3D" id="3.30.1490.340">
    <property type="match status" value="1"/>
</dbReference>
<reference evidence="2 3" key="1">
    <citation type="submission" date="2019-11" db="EMBL/GenBank/DDBJ databases">
        <title>Comparative genomics of hydrocarbon-degrading Desulfosarcina strains.</title>
        <authorList>
            <person name="Watanabe M."/>
            <person name="Kojima H."/>
            <person name="Fukui M."/>
        </authorList>
    </citation>
    <scope>NUCLEOTIDE SEQUENCE [LARGE SCALE GENOMIC DNA]</scope>
    <source>
        <strain evidence="2 3">PL12</strain>
    </source>
</reference>